<dbReference type="EMBL" id="VFOP01000001">
    <property type="protein sequence ID" value="TQL49335.1"/>
    <property type="molecule type" value="Genomic_DNA"/>
</dbReference>
<dbReference type="Proteomes" id="UP000319516">
    <property type="component" value="Unassembled WGS sequence"/>
</dbReference>
<dbReference type="Gene3D" id="2.40.50.140">
    <property type="entry name" value="Nucleic acid-binding proteins"/>
    <property type="match status" value="1"/>
</dbReference>
<gene>
    <name evidence="1" type="ORF">FB467_0403</name>
</gene>
<reference evidence="1 2" key="1">
    <citation type="submission" date="2019-06" db="EMBL/GenBank/DDBJ databases">
        <title>Sequencing the genomes of 1000 actinobacteria strains.</title>
        <authorList>
            <person name="Klenk H.-P."/>
        </authorList>
    </citation>
    <scope>NUCLEOTIDE SEQUENCE [LARGE SCALE GENOMIC DNA]</scope>
    <source>
        <strain evidence="1 2">DSM 12335</strain>
    </source>
</reference>
<sequence>MWATLETWLLGDGEVPELCIGEVLAHKGLRLSCDTFGPSAERTTGAWTAGAATEGDITHRLRGVVVAAWRQAAVIDIGECLVLLEPAAVRSVQTADGHEALERYSADFKTPSLGAMGEAVGRLEVVPDYEWEAFHQLDVRRDWRLTDVMLIDRQPVFHVRPMAQLDITADRNPSSCYLVDLEPAQKVASSREPAEPSAENYAIEAVVLEWHPEEGWGVVDSQQTPGGCWVHFSHIQATEYGELVPGQTVALEFEPADQDGFAYRAVTVKPL</sequence>
<dbReference type="RefSeq" id="WP_211350530.1">
    <property type="nucleotide sequence ID" value="NZ_BAAAIK010000003.1"/>
</dbReference>
<evidence type="ECO:0000313" key="1">
    <source>
        <dbReference type="EMBL" id="TQL49335.1"/>
    </source>
</evidence>
<protein>
    <submittedName>
        <fullName evidence="1">Cold shock CspA family protein</fullName>
    </submittedName>
</protein>
<evidence type="ECO:0000313" key="2">
    <source>
        <dbReference type="Proteomes" id="UP000319516"/>
    </source>
</evidence>
<dbReference type="AlphaFoldDB" id="A0A542YML5"/>
<accession>A0A542YML5</accession>
<proteinExistence type="predicted"/>
<organism evidence="1 2">
    <name type="scientific">Ornithinicoccus hortensis</name>
    <dbReference type="NCBI Taxonomy" id="82346"/>
    <lineage>
        <taxon>Bacteria</taxon>
        <taxon>Bacillati</taxon>
        <taxon>Actinomycetota</taxon>
        <taxon>Actinomycetes</taxon>
        <taxon>Micrococcales</taxon>
        <taxon>Intrasporangiaceae</taxon>
        <taxon>Ornithinicoccus</taxon>
    </lineage>
</organism>
<dbReference type="InterPro" id="IPR012340">
    <property type="entry name" value="NA-bd_OB-fold"/>
</dbReference>
<comment type="caution">
    <text evidence="1">The sequence shown here is derived from an EMBL/GenBank/DDBJ whole genome shotgun (WGS) entry which is preliminary data.</text>
</comment>
<name>A0A542YML5_9MICO</name>
<keyword evidence="2" id="KW-1185">Reference proteome</keyword>
<dbReference type="SUPFAM" id="SSF50249">
    <property type="entry name" value="Nucleic acid-binding proteins"/>
    <property type="match status" value="1"/>
</dbReference>